<dbReference type="InterPro" id="IPR040596">
    <property type="entry name" value="RNase_II_C_S1"/>
</dbReference>
<dbReference type="SUPFAM" id="SSF50249">
    <property type="entry name" value="Nucleic acid-binding proteins"/>
    <property type="match status" value="1"/>
</dbReference>
<organism evidence="2 3">
    <name type="scientific">Knoellia koreensis</name>
    <dbReference type="NCBI Taxonomy" id="2730921"/>
    <lineage>
        <taxon>Bacteria</taxon>
        <taxon>Bacillati</taxon>
        <taxon>Actinomycetota</taxon>
        <taxon>Actinomycetes</taxon>
        <taxon>Micrococcales</taxon>
        <taxon>Intrasporangiaceae</taxon>
        <taxon>Knoellia</taxon>
    </lineage>
</organism>
<dbReference type="SMART" id="SM00955">
    <property type="entry name" value="RNB"/>
    <property type="match status" value="1"/>
</dbReference>
<name>A0A849HB42_9MICO</name>
<dbReference type="Pfam" id="PF00773">
    <property type="entry name" value="RNB"/>
    <property type="match status" value="1"/>
</dbReference>
<keyword evidence="3" id="KW-1185">Reference proteome</keyword>
<reference evidence="2 3" key="1">
    <citation type="submission" date="2020-04" db="EMBL/GenBank/DDBJ databases">
        <title>Knoellia sp. isolate from air conditioner.</title>
        <authorList>
            <person name="Chea S."/>
            <person name="Kim D.-U."/>
        </authorList>
    </citation>
    <scope>NUCLEOTIDE SEQUENCE [LARGE SCALE GENOMIC DNA]</scope>
    <source>
        <strain evidence="2 3">DB2414S</strain>
    </source>
</reference>
<protein>
    <submittedName>
        <fullName evidence="2">RNB domain-containing ribonuclease</fullName>
    </submittedName>
</protein>
<dbReference type="AlphaFoldDB" id="A0A849HB42"/>
<dbReference type="EMBL" id="JABEPQ010000001">
    <property type="protein sequence ID" value="NNM44628.1"/>
    <property type="molecule type" value="Genomic_DNA"/>
</dbReference>
<dbReference type="PANTHER" id="PTHR23355">
    <property type="entry name" value="RIBONUCLEASE"/>
    <property type="match status" value="1"/>
</dbReference>
<dbReference type="Pfam" id="PF18614">
    <property type="entry name" value="RNase_II_C_S1"/>
    <property type="match status" value="1"/>
</dbReference>
<dbReference type="InterPro" id="IPR012340">
    <property type="entry name" value="NA-bd_OB-fold"/>
</dbReference>
<gene>
    <name evidence="2" type="ORF">HJG52_01235</name>
</gene>
<accession>A0A849HB42</accession>
<dbReference type="GO" id="GO:0006402">
    <property type="term" value="P:mRNA catabolic process"/>
    <property type="evidence" value="ECO:0007669"/>
    <property type="project" value="TreeGrafter"/>
</dbReference>
<evidence type="ECO:0000313" key="2">
    <source>
        <dbReference type="EMBL" id="NNM44628.1"/>
    </source>
</evidence>
<dbReference type="InterPro" id="IPR050180">
    <property type="entry name" value="RNR_Ribonuclease"/>
</dbReference>
<dbReference type="Proteomes" id="UP000588586">
    <property type="component" value="Unassembled WGS sequence"/>
</dbReference>
<proteinExistence type="predicted"/>
<feature type="domain" description="RNB" evidence="1">
    <location>
        <begin position="65"/>
        <end position="383"/>
    </location>
</feature>
<dbReference type="GO" id="GO:0003723">
    <property type="term" value="F:RNA binding"/>
    <property type="evidence" value="ECO:0007669"/>
    <property type="project" value="InterPro"/>
</dbReference>
<dbReference type="GO" id="GO:0004540">
    <property type="term" value="F:RNA nuclease activity"/>
    <property type="evidence" value="ECO:0007669"/>
    <property type="project" value="InterPro"/>
</dbReference>
<sequence>MPLRKITVQPAPVPSPVLTSTEVPISDELKARFDAIRAEFKVPTEFPAEVLAEAEKVAQAPQLPERDETSIPFLTIDPEGSMDLDQALHIERDGEGYRVRYAIADVPAFVQAGGAVDTETRKRGQTIYAPDGRAPLHPPVLSEGAASLLPGEVRPAFVWDMRLSADGEGYDKQVYRARVKSTDRLDYVGVQKAIDDGSADERLMLLKEVGLKRIEFERRRGGASLPMPEQEVNQDDKGQYRLGFRPPLEVEDWNAQISLMTGMAAAEMMIEAKVGILRTMPAPDPNAVGRFRQASRALGIEWQKGTPYGEFLRTLDRTNPKHLALIHEATSLFRGAGYTPMDGEVPAEREHAAVAYPYAHVTAPLRRLVDRFGLAICAALSAKEEVPTWAREALPSLPEIMACSDKVASGVERACADAVEAAALGGRVGEEFRAMVVDQKDREKDKVVIQIDDPAVLASATGQAELGTWVKVKLVEATVSTGVVRFEVVGPA</sequence>
<dbReference type="InterPro" id="IPR001900">
    <property type="entry name" value="RNase_II/R"/>
</dbReference>
<comment type="caution">
    <text evidence="2">The sequence shown here is derived from an EMBL/GenBank/DDBJ whole genome shotgun (WGS) entry which is preliminary data.</text>
</comment>
<dbReference type="PANTHER" id="PTHR23355:SF9">
    <property type="entry name" value="DIS3-LIKE EXONUCLEASE 2"/>
    <property type="match status" value="1"/>
</dbReference>
<evidence type="ECO:0000313" key="3">
    <source>
        <dbReference type="Proteomes" id="UP000588586"/>
    </source>
</evidence>
<dbReference type="RefSeq" id="WP_171241762.1">
    <property type="nucleotide sequence ID" value="NZ_JABEPQ010000001.1"/>
</dbReference>
<evidence type="ECO:0000259" key="1">
    <source>
        <dbReference type="SMART" id="SM00955"/>
    </source>
</evidence>